<feature type="domain" description="FAD-binding" evidence="4">
    <location>
        <begin position="7"/>
        <end position="174"/>
    </location>
</feature>
<dbReference type="PRINTS" id="PR00420">
    <property type="entry name" value="RNGMNOXGNASE"/>
</dbReference>
<dbReference type="InterPro" id="IPR051104">
    <property type="entry name" value="FAD_monoxygenase"/>
</dbReference>
<evidence type="ECO:0000313" key="6">
    <source>
        <dbReference type="Proteomes" id="UP001437256"/>
    </source>
</evidence>
<keyword evidence="2" id="KW-0274">FAD</keyword>
<organism evidence="5 6">
    <name type="scientific">Marasmius tenuissimus</name>
    <dbReference type="NCBI Taxonomy" id="585030"/>
    <lineage>
        <taxon>Eukaryota</taxon>
        <taxon>Fungi</taxon>
        <taxon>Dikarya</taxon>
        <taxon>Basidiomycota</taxon>
        <taxon>Agaricomycotina</taxon>
        <taxon>Agaricomycetes</taxon>
        <taxon>Agaricomycetidae</taxon>
        <taxon>Agaricales</taxon>
        <taxon>Marasmiineae</taxon>
        <taxon>Marasmiaceae</taxon>
        <taxon>Marasmius</taxon>
    </lineage>
</organism>
<comment type="caution">
    <text evidence="5">The sequence shown here is derived from an EMBL/GenBank/DDBJ whole genome shotgun (WGS) entry which is preliminary data.</text>
</comment>
<evidence type="ECO:0000256" key="3">
    <source>
        <dbReference type="ARBA" id="ARBA00023002"/>
    </source>
</evidence>
<evidence type="ECO:0000259" key="4">
    <source>
        <dbReference type="Pfam" id="PF01494"/>
    </source>
</evidence>
<proteinExistence type="predicted"/>
<evidence type="ECO:0000256" key="1">
    <source>
        <dbReference type="ARBA" id="ARBA00022630"/>
    </source>
</evidence>
<dbReference type="EMBL" id="JBBXMP010000004">
    <property type="protein sequence ID" value="KAL0071047.1"/>
    <property type="molecule type" value="Genomic_DNA"/>
</dbReference>
<sequence length="450" mass="50700">MQASKFRVAICGGGIGGLVLAHSLARYPTLSVAIYEAAPKGTIYGAGIGMWPRTWEVLRKVGLAEKLKKVSLSFPAENDSLAFSFRKSDRREGIEFFNMQGRGSMRTFHRSDFQQKLLEHIPPHYRVQYAKRLKFFSRNQHGEVDLHFVDGSYHTCDLLVGADGIRSPTRACVIREKVAEARRHGRPRGEIDALEDCIRPQFSGYIAYRSVISTQRLQGTALRPKSPVMRCPMPLKSILAYPIALGQMMNLVVFGFDREAEGSVYRGQWSEQVDASEVYNVTSFEKWEPEAQAWLECVHNPTKWAIHTVKPLPTFISHNVALLGDAAHAFTPHQGTGAGQAIEDAYVLAELLGHPLTTREAIPRTLRIYDSIRRPWVQEIAEKARLNGHCLALDYEGFDFDDASPDALAEQLRRMGGFLADNWRWCWDSSVQESLDAAIHLLEAEWDARS</sequence>
<protein>
    <recommendedName>
        <fullName evidence="4">FAD-binding domain-containing protein</fullName>
    </recommendedName>
</protein>
<dbReference type="Pfam" id="PF01494">
    <property type="entry name" value="FAD_binding_3"/>
    <property type="match status" value="2"/>
</dbReference>
<dbReference type="PANTHER" id="PTHR46720">
    <property type="entry name" value="HYDROXYLASE, PUTATIVE (AFU_ORTHOLOGUE AFUA_3G01460)-RELATED"/>
    <property type="match status" value="1"/>
</dbReference>
<dbReference type="InterPro" id="IPR036188">
    <property type="entry name" value="FAD/NAD-bd_sf"/>
</dbReference>
<accession>A0ABR3ACF1</accession>
<keyword evidence="3" id="KW-0560">Oxidoreductase</keyword>
<name>A0ABR3ACF1_9AGAR</name>
<keyword evidence="6" id="KW-1185">Reference proteome</keyword>
<dbReference type="PANTHER" id="PTHR46720:SF3">
    <property type="entry name" value="FAD-BINDING DOMAIN-CONTAINING PROTEIN-RELATED"/>
    <property type="match status" value="1"/>
</dbReference>
<gene>
    <name evidence="5" type="ORF">AAF712_001605</name>
</gene>
<evidence type="ECO:0000256" key="2">
    <source>
        <dbReference type="ARBA" id="ARBA00022827"/>
    </source>
</evidence>
<keyword evidence="1" id="KW-0285">Flavoprotein</keyword>
<dbReference type="Proteomes" id="UP001437256">
    <property type="component" value="Unassembled WGS sequence"/>
</dbReference>
<feature type="domain" description="FAD-binding" evidence="4">
    <location>
        <begin position="317"/>
        <end position="383"/>
    </location>
</feature>
<reference evidence="5 6" key="1">
    <citation type="submission" date="2024-05" db="EMBL/GenBank/DDBJ databases">
        <title>A draft genome resource for the thread blight pathogen Marasmius tenuissimus strain MS-2.</title>
        <authorList>
            <person name="Yulfo-Soto G.E."/>
            <person name="Baruah I.K."/>
            <person name="Amoako-Attah I."/>
            <person name="Bukari Y."/>
            <person name="Meinhardt L.W."/>
            <person name="Bailey B.A."/>
            <person name="Cohen S.P."/>
        </authorList>
    </citation>
    <scope>NUCLEOTIDE SEQUENCE [LARGE SCALE GENOMIC DNA]</scope>
    <source>
        <strain evidence="5 6">MS-2</strain>
    </source>
</reference>
<dbReference type="InterPro" id="IPR002938">
    <property type="entry name" value="FAD-bd"/>
</dbReference>
<dbReference type="SUPFAM" id="SSF54373">
    <property type="entry name" value="FAD-linked reductases, C-terminal domain"/>
    <property type="match status" value="1"/>
</dbReference>
<dbReference type="SUPFAM" id="SSF51905">
    <property type="entry name" value="FAD/NAD(P)-binding domain"/>
    <property type="match status" value="1"/>
</dbReference>
<evidence type="ECO:0000313" key="5">
    <source>
        <dbReference type="EMBL" id="KAL0071047.1"/>
    </source>
</evidence>
<dbReference type="Gene3D" id="3.50.50.60">
    <property type="entry name" value="FAD/NAD(P)-binding domain"/>
    <property type="match status" value="1"/>
</dbReference>